<proteinExistence type="predicted"/>
<keyword evidence="1" id="KW-1133">Transmembrane helix</keyword>
<dbReference type="Pfam" id="PF00498">
    <property type="entry name" value="FHA"/>
    <property type="match status" value="1"/>
</dbReference>
<evidence type="ECO:0000313" key="3">
    <source>
        <dbReference type="EMBL" id="MDP5274103.1"/>
    </source>
</evidence>
<dbReference type="CDD" id="cd00060">
    <property type="entry name" value="FHA"/>
    <property type="match status" value="1"/>
</dbReference>
<comment type="caution">
    <text evidence="3">The sequence shown here is derived from an EMBL/GenBank/DDBJ whole genome shotgun (WGS) entry which is preliminary data.</text>
</comment>
<evidence type="ECO:0000313" key="4">
    <source>
        <dbReference type="Proteomes" id="UP001231941"/>
    </source>
</evidence>
<accession>A0ABT9IXL3</accession>
<keyword evidence="1" id="KW-0472">Membrane</keyword>
<evidence type="ECO:0000259" key="2">
    <source>
        <dbReference type="PROSITE" id="PS50006"/>
    </source>
</evidence>
<dbReference type="SUPFAM" id="SSF49879">
    <property type="entry name" value="SMAD/FHA domain"/>
    <property type="match status" value="1"/>
</dbReference>
<feature type="domain" description="FHA" evidence="2">
    <location>
        <begin position="411"/>
        <end position="462"/>
    </location>
</feature>
<dbReference type="InterPro" id="IPR000253">
    <property type="entry name" value="FHA_dom"/>
</dbReference>
<organism evidence="3 4">
    <name type="scientific">Chengkuizengella axinellae</name>
    <dbReference type="NCBI Taxonomy" id="3064388"/>
    <lineage>
        <taxon>Bacteria</taxon>
        <taxon>Bacillati</taxon>
        <taxon>Bacillota</taxon>
        <taxon>Bacilli</taxon>
        <taxon>Bacillales</taxon>
        <taxon>Paenibacillaceae</taxon>
        <taxon>Chengkuizengella</taxon>
    </lineage>
</organism>
<reference evidence="3 4" key="1">
    <citation type="submission" date="2023-08" db="EMBL/GenBank/DDBJ databases">
        <authorList>
            <person name="Park J.-S."/>
        </authorList>
    </citation>
    <scope>NUCLEOTIDE SEQUENCE [LARGE SCALE GENOMIC DNA]</scope>
    <source>
        <strain evidence="3 4">2205SS18-9</strain>
    </source>
</reference>
<dbReference type="InterPro" id="IPR008984">
    <property type="entry name" value="SMAD_FHA_dom_sf"/>
</dbReference>
<feature type="transmembrane region" description="Helical" evidence="1">
    <location>
        <begin position="283"/>
        <end position="305"/>
    </location>
</feature>
<gene>
    <name evidence="3" type="ORF">Q5Y73_08295</name>
</gene>
<dbReference type="EMBL" id="JAVAMP010000002">
    <property type="protein sequence ID" value="MDP5274103.1"/>
    <property type="molecule type" value="Genomic_DNA"/>
</dbReference>
<protein>
    <submittedName>
        <fullName evidence="3">DUF6382 domain-containing protein</fullName>
    </submittedName>
</protein>
<dbReference type="Proteomes" id="UP001231941">
    <property type="component" value="Unassembled WGS sequence"/>
</dbReference>
<dbReference type="InterPro" id="IPR045962">
    <property type="entry name" value="DUF6382"/>
</dbReference>
<dbReference type="RefSeq" id="WP_305991393.1">
    <property type="nucleotide sequence ID" value="NZ_JAVAMP010000002.1"/>
</dbReference>
<sequence>MTGITDGTILDFKYNYIEQDGYYIALSKSDFNRDMLSNLQMKMIENNAASQLLPMKLNEYNMNVQLLFDYSNKRMLSQELRMNQISSEQFYKIILQFITIIHNHKSLLLNEQNYIIHPDFIFVGRNVNEIYLTYLPIKGTLNKTSVIEQIKQVVLNLLEYVQEMSGNELQKLLILFNERNVSLDRLREEVLYIFDFNIEKDNNFEFEDINEMNIESSNENIVFNQEHSSQHTGGFLDQSMHKSKFIHKIVELLEGKNRAIIMAISTLIIAISWRIYLSILLPFVLFTAIGVTVFLVIINLLPFYVRHQVDQSYLGNIDESKESSTTLENENYIFNKTIDSMQTNHTNDDIYFKELPEHTTILTPMDQTVILSPCNVIEFNEAQQNEVYLEVKKSQNNEKENIKVKVKNDSFIIGRDDSIVHYVVDKVGVSRAHIEIMRNNMEEYEVKDLGSKNGSYLNDEKLIPYKPYVIKHQDCIRLINIDIIFCHEQSLRNFVV</sequence>
<name>A0ABT9IXL3_9BACL</name>
<dbReference type="PROSITE" id="PS50006">
    <property type="entry name" value="FHA_DOMAIN"/>
    <property type="match status" value="1"/>
</dbReference>
<keyword evidence="1" id="KW-0812">Transmembrane</keyword>
<dbReference type="SMART" id="SM00240">
    <property type="entry name" value="FHA"/>
    <property type="match status" value="1"/>
</dbReference>
<evidence type="ECO:0000256" key="1">
    <source>
        <dbReference type="SAM" id="Phobius"/>
    </source>
</evidence>
<feature type="transmembrane region" description="Helical" evidence="1">
    <location>
        <begin position="259"/>
        <end position="277"/>
    </location>
</feature>
<keyword evidence="4" id="KW-1185">Reference proteome</keyword>
<dbReference type="Pfam" id="PF19909">
    <property type="entry name" value="DUF6382"/>
    <property type="match status" value="1"/>
</dbReference>
<dbReference type="Gene3D" id="2.60.200.20">
    <property type="match status" value="1"/>
</dbReference>